<organism evidence="3 4">
    <name type="scientific">Cutibacterium acnes</name>
    <name type="common">Propionibacterium acnes</name>
    <dbReference type="NCBI Taxonomy" id="1747"/>
    <lineage>
        <taxon>Bacteria</taxon>
        <taxon>Bacillati</taxon>
        <taxon>Actinomycetota</taxon>
        <taxon>Actinomycetes</taxon>
        <taxon>Propionibacteriales</taxon>
        <taxon>Propionibacteriaceae</taxon>
        <taxon>Cutibacterium</taxon>
    </lineage>
</organism>
<dbReference type="InterPro" id="IPR043129">
    <property type="entry name" value="ATPase_NBD"/>
</dbReference>
<feature type="domain" description="YdbS-like PH" evidence="2">
    <location>
        <begin position="5"/>
        <end position="55"/>
    </location>
</feature>
<dbReference type="PANTHER" id="PTHR18964:SF146">
    <property type="entry name" value="POLYPHOSPHATE GLUCOKINASE"/>
    <property type="match status" value="1"/>
</dbReference>
<gene>
    <name evidence="3" type="ORF">B1B09_08055</name>
</gene>
<name>A0AA44QHJ8_CUTAC</name>
<dbReference type="NCBIfam" id="NF045942">
    <property type="entry name" value="PolPhglucPhase"/>
    <property type="match status" value="1"/>
</dbReference>
<proteinExistence type="inferred from homology"/>
<dbReference type="AlphaFoldDB" id="A0AA44QHJ8"/>
<comment type="similarity">
    <text evidence="1">Belongs to the ROK (NagC/XylR) family.</text>
</comment>
<evidence type="ECO:0000313" key="3">
    <source>
        <dbReference type="EMBL" id="PGF33853.1"/>
    </source>
</evidence>
<accession>A0AA44QHJ8</accession>
<dbReference type="InterPro" id="IPR000600">
    <property type="entry name" value="ROK"/>
</dbReference>
<dbReference type="PANTHER" id="PTHR18964">
    <property type="entry name" value="ROK (REPRESSOR, ORF, KINASE) FAMILY"/>
    <property type="match status" value="1"/>
</dbReference>
<dbReference type="CDD" id="cd24058">
    <property type="entry name" value="ASKHA_NBD_ROK_PPGK"/>
    <property type="match status" value="1"/>
</dbReference>
<dbReference type="RefSeq" id="WP_002516244.1">
    <property type="nucleotide sequence ID" value="NZ_AP019664.1"/>
</dbReference>
<dbReference type="GeneID" id="92858052"/>
<sequence>MFTWTVSVVPHARSQSVRLSQGPIQRKLGLADIDVHTSSGPVTVSCPHLDAMDAQVFAVGQMDPPVPPVAGNCHPSLPRTNHLPLRLSTMNKVLGIDVGGSGIKGAPVDLEVGDFAEPRLRIPTPEKSSPENIVTVLREIVDNFAPTIGDGPVGISFPAPARHGVIPFIANLDQGWAGLHAEKYISDALGRPVTVLNDADAAGVGEVHYGAARGVPGVVVLTTLGTGIGSAVINNGILLPNTELGHLEIDGHDAEKRAASSVKDRKHMSYKDWATKRLQRYYEVVEMLFSPDLFVVGGGISKDHKKFFKYLKLETPMVPAQLLNRAGIIGAAWQAQWRLEHPDATEEEVVKAAKKAKDAD</sequence>
<protein>
    <submittedName>
        <fullName evidence="3">ROK family transcriptional regulator</fullName>
    </submittedName>
</protein>
<dbReference type="SUPFAM" id="SSF53067">
    <property type="entry name" value="Actin-like ATPase domain"/>
    <property type="match status" value="1"/>
</dbReference>
<dbReference type="Proteomes" id="UP000226191">
    <property type="component" value="Unassembled WGS sequence"/>
</dbReference>
<evidence type="ECO:0000256" key="1">
    <source>
        <dbReference type="ARBA" id="ARBA00006479"/>
    </source>
</evidence>
<dbReference type="Gene3D" id="3.30.420.40">
    <property type="match status" value="2"/>
</dbReference>
<evidence type="ECO:0000313" key="4">
    <source>
        <dbReference type="Proteomes" id="UP000226191"/>
    </source>
</evidence>
<comment type="caution">
    <text evidence="3">The sequence shown here is derived from an EMBL/GenBank/DDBJ whole genome shotgun (WGS) entry which is preliminary data.</text>
</comment>
<dbReference type="Pfam" id="PF03703">
    <property type="entry name" value="bPH_2"/>
    <property type="match status" value="1"/>
</dbReference>
<dbReference type="InterPro" id="IPR005182">
    <property type="entry name" value="YdbS-like_PH"/>
</dbReference>
<dbReference type="EMBL" id="MVCE01000003">
    <property type="protein sequence ID" value="PGF33853.1"/>
    <property type="molecule type" value="Genomic_DNA"/>
</dbReference>
<evidence type="ECO:0000259" key="2">
    <source>
        <dbReference type="Pfam" id="PF03703"/>
    </source>
</evidence>
<dbReference type="Pfam" id="PF00480">
    <property type="entry name" value="ROK"/>
    <property type="match status" value="1"/>
</dbReference>
<reference evidence="3 4" key="1">
    <citation type="submission" date="2017-02" db="EMBL/GenBank/DDBJ databases">
        <title>Prevalence of linear plasmids in Cutibacterium acnes isolates obtained from cancerous prostatic tissue.</title>
        <authorList>
            <person name="Davidsson S."/>
            <person name="Bruggemann H."/>
        </authorList>
    </citation>
    <scope>NUCLEOTIDE SEQUENCE [LARGE SCALE GENOMIC DNA]</scope>
    <source>
        <strain evidence="3 4">11-78</strain>
    </source>
</reference>